<evidence type="ECO:0000313" key="11">
    <source>
        <dbReference type="Proteomes" id="UP000837803"/>
    </source>
</evidence>
<dbReference type="PANTHER" id="PTHR30600">
    <property type="entry name" value="CYTOCHROME C PEROXIDASE-RELATED"/>
    <property type="match status" value="1"/>
</dbReference>
<dbReference type="PROSITE" id="PS51007">
    <property type="entry name" value="CYTC"/>
    <property type="match status" value="1"/>
</dbReference>
<proteinExistence type="predicted"/>
<keyword evidence="3 8" id="KW-0479">Metal-binding</keyword>
<evidence type="ECO:0000256" key="1">
    <source>
        <dbReference type="ARBA" id="ARBA00004418"/>
    </source>
</evidence>
<dbReference type="InterPro" id="IPR009056">
    <property type="entry name" value="Cyt_c-like_dom"/>
</dbReference>
<dbReference type="GO" id="GO:0004130">
    <property type="term" value="F:cytochrome-c peroxidase activity"/>
    <property type="evidence" value="ECO:0007669"/>
    <property type="project" value="UniProtKB-EC"/>
</dbReference>
<organism evidence="10 11">
    <name type="scientific">Neolewinella maritima</name>
    <dbReference type="NCBI Taxonomy" id="1383882"/>
    <lineage>
        <taxon>Bacteria</taxon>
        <taxon>Pseudomonadati</taxon>
        <taxon>Bacteroidota</taxon>
        <taxon>Saprospiria</taxon>
        <taxon>Saprospirales</taxon>
        <taxon>Lewinellaceae</taxon>
        <taxon>Neolewinella</taxon>
    </lineage>
</organism>
<dbReference type="Gene3D" id="1.10.760.10">
    <property type="entry name" value="Cytochrome c-like domain"/>
    <property type="match status" value="2"/>
</dbReference>
<comment type="subcellular location">
    <subcellularLocation>
        <location evidence="1">Periplasm</location>
    </subcellularLocation>
</comment>
<keyword evidence="6 10" id="KW-0560">Oxidoreductase</keyword>
<keyword evidence="4" id="KW-0732">Signal</keyword>
<dbReference type="PANTHER" id="PTHR30600:SF10">
    <property type="entry name" value="BLL6722 PROTEIN"/>
    <property type="match status" value="1"/>
</dbReference>
<dbReference type="SUPFAM" id="SSF46626">
    <property type="entry name" value="Cytochrome c"/>
    <property type="match status" value="2"/>
</dbReference>
<dbReference type="EMBL" id="CAKLPZ010000002">
    <property type="protein sequence ID" value="CAH1000570.1"/>
    <property type="molecule type" value="Genomic_DNA"/>
</dbReference>
<protein>
    <submittedName>
        <fullName evidence="10">Cytochrome c551 peroxidase</fullName>
        <ecNumber evidence="10">1.11.1.5</ecNumber>
    </submittedName>
</protein>
<evidence type="ECO:0000256" key="5">
    <source>
        <dbReference type="ARBA" id="ARBA00022764"/>
    </source>
</evidence>
<dbReference type="InterPro" id="IPR036909">
    <property type="entry name" value="Cyt_c-like_dom_sf"/>
</dbReference>
<dbReference type="InterPro" id="IPR026259">
    <property type="entry name" value="MauG/Cytc_peroxidase"/>
</dbReference>
<evidence type="ECO:0000256" key="7">
    <source>
        <dbReference type="ARBA" id="ARBA00023004"/>
    </source>
</evidence>
<keyword evidence="7 8" id="KW-0408">Iron</keyword>
<comment type="caution">
    <text evidence="10">The sequence shown here is derived from an EMBL/GenBank/DDBJ whole genome shotgun (WGS) entry which is preliminary data.</text>
</comment>
<feature type="domain" description="Cytochrome c" evidence="9">
    <location>
        <begin position="194"/>
        <end position="333"/>
    </location>
</feature>
<keyword evidence="10" id="KW-0575">Peroxidase</keyword>
<keyword evidence="11" id="KW-1185">Reference proteome</keyword>
<dbReference type="InterPro" id="IPR004852">
    <property type="entry name" value="Di-haem_cyt_c_peroxidsae"/>
</dbReference>
<keyword evidence="5" id="KW-0574">Periplasm</keyword>
<evidence type="ECO:0000313" key="10">
    <source>
        <dbReference type="EMBL" id="CAH1000570.1"/>
    </source>
</evidence>
<evidence type="ECO:0000259" key="9">
    <source>
        <dbReference type="PROSITE" id="PS51007"/>
    </source>
</evidence>
<dbReference type="Pfam" id="PF03150">
    <property type="entry name" value="CCP_MauG"/>
    <property type="match status" value="1"/>
</dbReference>
<evidence type="ECO:0000256" key="2">
    <source>
        <dbReference type="ARBA" id="ARBA00022617"/>
    </source>
</evidence>
<dbReference type="PIRSF" id="PIRSF000294">
    <property type="entry name" value="Cytochrome-c_peroxidase"/>
    <property type="match status" value="1"/>
</dbReference>
<dbReference type="EC" id="1.11.1.5" evidence="10"/>
<accession>A0ABN8F5G9</accession>
<evidence type="ECO:0000256" key="4">
    <source>
        <dbReference type="ARBA" id="ARBA00022729"/>
    </source>
</evidence>
<reference evidence="10" key="1">
    <citation type="submission" date="2021-12" db="EMBL/GenBank/DDBJ databases">
        <authorList>
            <person name="Rodrigo-Torres L."/>
            <person name="Arahal R. D."/>
            <person name="Lucena T."/>
        </authorList>
    </citation>
    <scope>NUCLEOTIDE SEQUENCE</scope>
    <source>
        <strain evidence="10">CECT 8419</strain>
    </source>
</reference>
<keyword evidence="2 8" id="KW-0349">Heme</keyword>
<dbReference type="InterPro" id="IPR051395">
    <property type="entry name" value="Cytochrome_c_Peroxidase/MauG"/>
</dbReference>
<gene>
    <name evidence="10" type="primary">ccp_2</name>
    <name evidence="10" type="ORF">LEM8419_01704</name>
</gene>
<evidence type="ECO:0000256" key="3">
    <source>
        <dbReference type="ARBA" id="ARBA00022723"/>
    </source>
</evidence>
<sequence>MRGGLSIVLALLLCYGCDRKEADTPPDFAAILYPDDNASTPEGVDLGERLFFDPLLSADGTVSCASCHQPALAFSDGKPLSVGIDGLVGFRNTPSLTNVGYLHQPLFWDGRATNLEAQALHPVGTAHEMAGSWPVVIDALRSRPTYVTAFREAFGDVPIDSTLVGRALAQYQRTLVSMNSTYDRVRQGEAQYTEQEALGHAIFFDLGDDPGGPFAGLVRGECAHCHTPPHFTNQRYANNGLDEAVDLDDFTDKGRGAINGQRYDNGRFRTPGLRNVALTAPYMHDGRFGSLQEVVAHYNSGGEYAENKSANVRPLGLSVPQQAALVAFLETLTDDSFVVGSLRGVGLNTDSTDYSTD</sequence>
<name>A0ABN8F5G9_9BACT</name>
<dbReference type="RefSeq" id="WP_238750609.1">
    <property type="nucleotide sequence ID" value="NZ_CAKLPZ010000002.1"/>
</dbReference>
<evidence type="ECO:0000256" key="8">
    <source>
        <dbReference type="PROSITE-ProRule" id="PRU00433"/>
    </source>
</evidence>
<evidence type="ECO:0000256" key="6">
    <source>
        <dbReference type="ARBA" id="ARBA00023002"/>
    </source>
</evidence>
<dbReference type="Proteomes" id="UP000837803">
    <property type="component" value="Unassembled WGS sequence"/>
</dbReference>